<keyword evidence="6" id="KW-1185">Reference proteome</keyword>
<dbReference type="Pfam" id="PF01212">
    <property type="entry name" value="Beta_elim_lyase"/>
    <property type="match status" value="1"/>
</dbReference>
<dbReference type="AlphaFoldDB" id="A0A076MN87"/>
<comment type="similarity">
    <text evidence="2">Belongs to the beta-eliminating lyase family.</text>
</comment>
<feature type="domain" description="Aromatic amino acid beta-eliminating lyase/threonine aldolase" evidence="4">
    <location>
        <begin position="80"/>
        <end position="169"/>
    </location>
</feature>
<dbReference type="HOGENOM" id="CLU_1575228_0_0_11"/>
<evidence type="ECO:0000256" key="3">
    <source>
        <dbReference type="ARBA" id="ARBA00022898"/>
    </source>
</evidence>
<dbReference type="STRING" id="1068978.AMETH_0369"/>
<accession>A0A076MN87</accession>
<sequence length="169" mass="18220">MSQLTTGRELAPTAAPGGHSRLVWLSELTSEEPYVPPFMEPFRIKAVEPIPFPTAEERRDALVAAGWNLFRVPARAITIDLLTDSGTAAMSAAQWSALMRGDESYAGARSSERFEAVVRDLTGYGEVLPVHQGRAAERILLGLLLRPGDISVSNTHFDSTRASVEAAGA</sequence>
<dbReference type="Gene3D" id="3.90.1150.10">
    <property type="entry name" value="Aspartate Aminotransferase, domain 1"/>
    <property type="match status" value="1"/>
</dbReference>
<name>A0A076MN87_AMYME</name>
<evidence type="ECO:0000313" key="5">
    <source>
        <dbReference type="EMBL" id="AIJ20461.1"/>
    </source>
</evidence>
<dbReference type="Proteomes" id="UP000062973">
    <property type="component" value="Chromosome"/>
</dbReference>
<evidence type="ECO:0000256" key="2">
    <source>
        <dbReference type="ARBA" id="ARBA00009721"/>
    </source>
</evidence>
<gene>
    <name evidence="5" type="ORF">AMETH_0369</name>
</gene>
<dbReference type="SUPFAM" id="SSF53383">
    <property type="entry name" value="PLP-dependent transferases"/>
    <property type="match status" value="1"/>
</dbReference>
<dbReference type="InterPro" id="IPR001597">
    <property type="entry name" value="ArAA_b-elim_lyase/Thr_aldolase"/>
</dbReference>
<dbReference type="GO" id="GO:0006520">
    <property type="term" value="P:amino acid metabolic process"/>
    <property type="evidence" value="ECO:0007669"/>
    <property type="project" value="InterPro"/>
</dbReference>
<dbReference type="PANTHER" id="PTHR32325:SF4">
    <property type="entry name" value="TRYPTOPHANASE"/>
    <property type="match status" value="1"/>
</dbReference>
<evidence type="ECO:0000313" key="6">
    <source>
        <dbReference type="Proteomes" id="UP000062973"/>
    </source>
</evidence>
<organism evidence="5 6">
    <name type="scientific">Amycolatopsis methanolica 239</name>
    <dbReference type="NCBI Taxonomy" id="1068978"/>
    <lineage>
        <taxon>Bacteria</taxon>
        <taxon>Bacillati</taxon>
        <taxon>Actinomycetota</taxon>
        <taxon>Actinomycetes</taxon>
        <taxon>Pseudonocardiales</taxon>
        <taxon>Pseudonocardiaceae</taxon>
        <taxon>Amycolatopsis</taxon>
        <taxon>Amycolatopsis methanolica group</taxon>
    </lineage>
</organism>
<dbReference type="InterPro" id="IPR015424">
    <property type="entry name" value="PyrdxlP-dep_Trfase"/>
</dbReference>
<keyword evidence="3" id="KW-0663">Pyridoxal phosphate</keyword>
<evidence type="ECO:0000259" key="4">
    <source>
        <dbReference type="Pfam" id="PF01212"/>
    </source>
</evidence>
<dbReference type="PANTHER" id="PTHR32325">
    <property type="entry name" value="BETA-ELIMINATING LYASE-LIKE PROTEIN-RELATED"/>
    <property type="match status" value="1"/>
</dbReference>
<dbReference type="KEGG" id="amq:AMETH_0369"/>
<dbReference type="EMBL" id="CP009110">
    <property type="protein sequence ID" value="AIJ20461.1"/>
    <property type="molecule type" value="Genomic_DNA"/>
</dbReference>
<reference evidence="5 6" key="1">
    <citation type="submission" date="2014-07" db="EMBL/GenBank/DDBJ databases">
        <title>Whole Genome Sequence of the Amycolatopsis methanolica 239.</title>
        <authorList>
            <person name="Tang B."/>
        </authorList>
    </citation>
    <scope>NUCLEOTIDE SEQUENCE [LARGE SCALE GENOMIC DNA]</scope>
    <source>
        <strain evidence="5 6">239</strain>
    </source>
</reference>
<protein>
    <submittedName>
        <fullName evidence="5">Tyrosine phenol-lyase</fullName>
    </submittedName>
</protein>
<dbReference type="InterPro" id="IPR015422">
    <property type="entry name" value="PyrdxlP-dep_Trfase_small"/>
</dbReference>
<proteinExistence type="inferred from homology"/>
<dbReference type="eggNOG" id="COG3033">
    <property type="taxonomic scope" value="Bacteria"/>
</dbReference>
<comment type="cofactor">
    <cofactor evidence="1">
        <name>pyridoxal 5'-phosphate</name>
        <dbReference type="ChEBI" id="CHEBI:597326"/>
    </cofactor>
</comment>
<dbReference type="PATRIC" id="fig|1068978.7.peg.391"/>
<keyword evidence="5" id="KW-0456">Lyase</keyword>
<dbReference type="GO" id="GO:0016829">
    <property type="term" value="F:lyase activity"/>
    <property type="evidence" value="ECO:0007669"/>
    <property type="project" value="UniProtKB-KW"/>
</dbReference>
<evidence type="ECO:0000256" key="1">
    <source>
        <dbReference type="ARBA" id="ARBA00001933"/>
    </source>
</evidence>